<gene>
    <name evidence="2" type="ORF">AZF04_05310</name>
</gene>
<dbReference type="RefSeq" id="WP_061948498.1">
    <property type="nucleotide sequence ID" value="NZ_LTAO01000012.1"/>
</dbReference>
<keyword evidence="1" id="KW-0472">Membrane</keyword>
<proteinExistence type="predicted"/>
<protein>
    <submittedName>
        <fullName evidence="2">Uncharacterized protein</fullName>
    </submittedName>
</protein>
<comment type="caution">
    <text evidence="2">The sequence shown here is derived from an EMBL/GenBank/DDBJ whole genome shotgun (WGS) entry which is preliminary data.</text>
</comment>
<dbReference type="AlphaFoldDB" id="A0A162EAX0"/>
<dbReference type="EMBL" id="LTAO01000012">
    <property type="protein sequence ID" value="KYG32185.1"/>
    <property type="molecule type" value="Genomic_DNA"/>
</dbReference>
<name>A0A162EAX0_9BACI</name>
<evidence type="ECO:0000313" key="3">
    <source>
        <dbReference type="Proteomes" id="UP000075806"/>
    </source>
</evidence>
<sequence>MRQRYVISLLIAGILLMYSIDYFSLASSGLELAFYISWLLFGGCVLLGNFIGLLYSNKKPVSIKEDAVKVNENKGFREFGR</sequence>
<dbReference type="Proteomes" id="UP000075806">
    <property type="component" value="Unassembled WGS sequence"/>
</dbReference>
<keyword evidence="1" id="KW-0812">Transmembrane</keyword>
<feature type="transmembrane region" description="Helical" evidence="1">
    <location>
        <begin position="32"/>
        <end position="55"/>
    </location>
</feature>
<organism evidence="2 3">
    <name type="scientific">Alkalihalobacillus trypoxylicola</name>
    <dbReference type="NCBI Taxonomy" id="519424"/>
    <lineage>
        <taxon>Bacteria</taxon>
        <taxon>Bacillati</taxon>
        <taxon>Bacillota</taxon>
        <taxon>Bacilli</taxon>
        <taxon>Bacillales</taxon>
        <taxon>Bacillaceae</taxon>
        <taxon>Alkalihalobacillus</taxon>
    </lineage>
</organism>
<reference evidence="2" key="1">
    <citation type="submission" date="2016-02" db="EMBL/GenBank/DDBJ databases">
        <title>Genome sequence of Bacillus trypoxylicola KCTC 13244(T).</title>
        <authorList>
            <person name="Jeong H."/>
            <person name="Park S.-H."/>
            <person name="Choi S.-K."/>
        </authorList>
    </citation>
    <scope>NUCLEOTIDE SEQUENCE [LARGE SCALE GENOMIC DNA]</scope>
    <source>
        <strain evidence="2">KCTC 13244</strain>
    </source>
</reference>
<evidence type="ECO:0000313" key="2">
    <source>
        <dbReference type="EMBL" id="KYG32185.1"/>
    </source>
</evidence>
<evidence type="ECO:0000256" key="1">
    <source>
        <dbReference type="SAM" id="Phobius"/>
    </source>
</evidence>
<keyword evidence="3" id="KW-1185">Reference proteome</keyword>
<feature type="transmembrane region" description="Helical" evidence="1">
    <location>
        <begin position="7"/>
        <end position="26"/>
    </location>
</feature>
<accession>A0A162EAX0</accession>
<keyword evidence="1" id="KW-1133">Transmembrane helix</keyword>